<keyword evidence="3" id="KW-0813">Transport</keyword>
<feature type="transmembrane region" description="Helical" evidence="9">
    <location>
        <begin position="278"/>
        <end position="296"/>
    </location>
</feature>
<gene>
    <name evidence="10" type="ORF">LCGC14_1487240</name>
</gene>
<organism evidence="10">
    <name type="scientific">marine sediment metagenome</name>
    <dbReference type="NCBI Taxonomy" id="412755"/>
    <lineage>
        <taxon>unclassified sequences</taxon>
        <taxon>metagenomes</taxon>
        <taxon>ecological metagenomes</taxon>
    </lineage>
</organism>
<feature type="transmembrane region" description="Helical" evidence="9">
    <location>
        <begin position="339"/>
        <end position="358"/>
    </location>
</feature>
<keyword evidence="4" id="KW-1003">Cell membrane</keyword>
<dbReference type="PANTHER" id="PTHR33529:SF7">
    <property type="entry name" value="LIPOPOLYSACCHARIDE EXPORT SYSTEM PERMEASE PROTEIN LPTF"/>
    <property type="match status" value="1"/>
</dbReference>
<evidence type="ECO:0000256" key="7">
    <source>
        <dbReference type="ARBA" id="ARBA00022989"/>
    </source>
</evidence>
<dbReference type="GO" id="GO:0015920">
    <property type="term" value="P:lipopolysaccharide transport"/>
    <property type="evidence" value="ECO:0007669"/>
    <property type="project" value="TreeGrafter"/>
</dbReference>
<sequence>MRNVPQQIFSRLMLIDRYMFKEFGINLLAVTGVLWLIYISTRFARYLAEAAVGNMPSGLIFSLLGYSSLGALSLLLPIGAFLAVLLSLGRMSSDNELTVMSACGISRQRIIRNVMLFAGVVATTVAYLSLVTVPDALSKRSEVEQRGKMSANTTGLLAGSFKESRDGQWTFYSEKLSADKQLMENVFIEIHRPNKPLIFRSETGHFEIDRKTGDKFLVLNNGHRYEGKAGDKDFTIAQFASHSLLVEKGDEGQVRQRHKALPTSVLWAQGTDKDLAEIQWRCSAAIMTLILCLIAIPLANAGPRQGRFAGFVPAILIYIIYSNLLGVNSAWIEKGNVNVFFGAIWVHLLMMFIAYLLMNRAQIQRYFADRKQGRLRS</sequence>
<evidence type="ECO:0000256" key="9">
    <source>
        <dbReference type="SAM" id="Phobius"/>
    </source>
</evidence>
<dbReference type="PANTHER" id="PTHR33529">
    <property type="entry name" value="SLR0882 PROTEIN-RELATED"/>
    <property type="match status" value="1"/>
</dbReference>
<feature type="transmembrane region" description="Helical" evidence="9">
    <location>
        <begin position="308"/>
        <end position="327"/>
    </location>
</feature>
<dbReference type="AlphaFoldDB" id="A0A0F9J8I9"/>
<evidence type="ECO:0000256" key="1">
    <source>
        <dbReference type="ARBA" id="ARBA00004429"/>
    </source>
</evidence>
<protein>
    <recommendedName>
        <fullName evidence="2">Lipopolysaccharide export system permease protein LptF</fullName>
    </recommendedName>
</protein>
<evidence type="ECO:0000256" key="2">
    <source>
        <dbReference type="ARBA" id="ARBA00014213"/>
    </source>
</evidence>
<evidence type="ECO:0000256" key="4">
    <source>
        <dbReference type="ARBA" id="ARBA00022475"/>
    </source>
</evidence>
<dbReference type="EMBL" id="LAZR01010650">
    <property type="protein sequence ID" value="KKM65838.1"/>
    <property type="molecule type" value="Genomic_DNA"/>
</dbReference>
<dbReference type="NCBIfam" id="TIGR04407">
    <property type="entry name" value="LptF_YjgP"/>
    <property type="match status" value="1"/>
</dbReference>
<keyword evidence="8 9" id="KW-0472">Membrane</keyword>
<evidence type="ECO:0000256" key="5">
    <source>
        <dbReference type="ARBA" id="ARBA00022519"/>
    </source>
</evidence>
<proteinExistence type="predicted"/>
<keyword evidence="5" id="KW-0997">Cell inner membrane</keyword>
<comment type="subcellular location">
    <subcellularLocation>
        <location evidence="1">Cell inner membrane</location>
        <topology evidence="1">Multi-pass membrane protein</topology>
    </subcellularLocation>
</comment>
<evidence type="ECO:0000256" key="3">
    <source>
        <dbReference type="ARBA" id="ARBA00022448"/>
    </source>
</evidence>
<keyword evidence="6 9" id="KW-0812">Transmembrane</keyword>
<comment type="caution">
    <text evidence="10">The sequence shown here is derived from an EMBL/GenBank/DDBJ whole genome shotgun (WGS) entry which is preliminary data.</text>
</comment>
<feature type="transmembrane region" description="Helical" evidence="9">
    <location>
        <begin position="110"/>
        <end position="130"/>
    </location>
</feature>
<evidence type="ECO:0000256" key="6">
    <source>
        <dbReference type="ARBA" id="ARBA00022692"/>
    </source>
</evidence>
<dbReference type="InterPro" id="IPR030922">
    <property type="entry name" value="LptF"/>
</dbReference>
<feature type="transmembrane region" description="Helical" evidence="9">
    <location>
        <begin position="20"/>
        <end position="39"/>
    </location>
</feature>
<name>A0A0F9J8I9_9ZZZZ</name>
<dbReference type="Pfam" id="PF03739">
    <property type="entry name" value="LptF_LptG"/>
    <property type="match status" value="1"/>
</dbReference>
<evidence type="ECO:0000256" key="8">
    <source>
        <dbReference type="ARBA" id="ARBA00023136"/>
    </source>
</evidence>
<keyword evidence="7 9" id="KW-1133">Transmembrane helix</keyword>
<feature type="transmembrane region" description="Helical" evidence="9">
    <location>
        <begin position="59"/>
        <end position="89"/>
    </location>
</feature>
<evidence type="ECO:0000313" key="10">
    <source>
        <dbReference type="EMBL" id="KKM65838.1"/>
    </source>
</evidence>
<dbReference type="GO" id="GO:0043190">
    <property type="term" value="C:ATP-binding cassette (ABC) transporter complex"/>
    <property type="evidence" value="ECO:0007669"/>
    <property type="project" value="InterPro"/>
</dbReference>
<dbReference type="GO" id="GO:0055085">
    <property type="term" value="P:transmembrane transport"/>
    <property type="evidence" value="ECO:0007669"/>
    <property type="project" value="InterPro"/>
</dbReference>
<dbReference type="InterPro" id="IPR005495">
    <property type="entry name" value="LptG/LptF_permease"/>
</dbReference>
<reference evidence="10" key="1">
    <citation type="journal article" date="2015" name="Nature">
        <title>Complex archaea that bridge the gap between prokaryotes and eukaryotes.</title>
        <authorList>
            <person name="Spang A."/>
            <person name="Saw J.H."/>
            <person name="Jorgensen S.L."/>
            <person name="Zaremba-Niedzwiedzka K."/>
            <person name="Martijn J."/>
            <person name="Lind A.E."/>
            <person name="van Eijk R."/>
            <person name="Schleper C."/>
            <person name="Guy L."/>
            <person name="Ettema T.J."/>
        </authorList>
    </citation>
    <scope>NUCLEOTIDE SEQUENCE</scope>
</reference>
<accession>A0A0F9J8I9</accession>